<organism evidence="7 8">
    <name type="scientific">Aphanomyces astaci</name>
    <name type="common">Crayfish plague agent</name>
    <dbReference type="NCBI Taxonomy" id="112090"/>
    <lineage>
        <taxon>Eukaryota</taxon>
        <taxon>Sar</taxon>
        <taxon>Stramenopiles</taxon>
        <taxon>Oomycota</taxon>
        <taxon>Saprolegniomycetes</taxon>
        <taxon>Saprolegniales</taxon>
        <taxon>Verrucalvaceae</taxon>
        <taxon>Aphanomyces</taxon>
    </lineage>
</organism>
<dbReference type="GO" id="GO:0008146">
    <property type="term" value="F:sulfotransferase activity"/>
    <property type="evidence" value="ECO:0007669"/>
    <property type="project" value="InterPro"/>
</dbReference>
<evidence type="ECO:0000259" key="6">
    <source>
        <dbReference type="Pfam" id="PF05118"/>
    </source>
</evidence>
<dbReference type="Gene3D" id="2.60.120.330">
    <property type="entry name" value="B-lactam Antibiotic, Isopenicillin N Synthase, Chain"/>
    <property type="match status" value="1"/>
</dbReference>
<dbReference type="InterPro" id="IPR027443">
    <property type="entry name" value="IPNS-like_sf"/>
</dbReference>
<gene>
    <name evidence="7" type="ORF">DYB35_003919</name>
</gene>
<dbReference type="EMBL" id="QUTG01003683">
    <property type="protein sequence ID" value="RHY90635.1"/>
    <property type="molecule type" value="Genomic_DNA"/>
</dbReference>
<dbReference type="Pfam" id="PF05118">
    <property type="entry name" value="Asp_Arg_Hydrox"/>
    <property type="match status" value="1"/>
</dbReference>
<feature type="coiled-coil region" evidence="4">
    <location>
        <begin position="522"/>
        <end position="549"/>
    </location>
</feature>
<name>A0A3R7AWE5_APHAT</name>
<reference evidence="7 8" key="1">
    <citation type="submission" date="2018-08" db="EMBL/GenBank/DDBJ databases">
        <title>Aphanomyces genome sequencing and annotation.</title>
        <authorList>
            <person name="Minardi D."/>
            <person name="Oidtmann B."/>
            <person name="Van Der Giezen M."/>
            <person name="Studholme D.J."/>
        </authorList>
    </citation>
    <scope>NUCLEOTIDE SEQUENCE [LARGE SCALE GENOMIC DNA]</scope>
    <source>
        <strain evidence="7 8">Sv</strain>
    </source>
</reference>
<dbReference type="InterPro" id="IPR037359">
    <property type="entry name" value="NST/OST"/>
</dbReference>
<evidence type="ECO:0000256" key="2">
    <source>
        <dbReference type="ARBA" id="ARBA00022679"/>
    </source>
</evidence>
<evidence type="ECO:0000256" key="5">
    <source>
        <dbReference type="SAM" id="MobiDB-lite"/>
    </source>
</evidence>
<feature type="binding site" evidence="3">
    <location>
        <position position="1428"/>
    </location>
    <ligand>
        <name>3'-phosphoadenylyl sulfate</name>
        <dbReference type="ChEBI" id="CHEBI:58339"/>
    </ligand>
</feature>
<sequence length="1593" mass="175964">MASCELTLEELLPEVANVFAIQESALFNCMSILSTTITRHEEESKSKASAADIAQVRGDVKKATEFFGDSKKMIQRLEKTQERLLAELSDLRQENAIKDTALAALERQQEQHMAAYEQHLEELDRRFEYISRMKAEQKDVVKRLEIQERSYAELKFGMAMLAKSIGDDTGEAAPILPLVPLVPVSGRKSNSDHRSMKHIMSTAHLRRPTLAAVAAITAVSQGSASNVAPLDPMMAPMSRKASISKLNDHLSDRNSSDKSVLADVTTAVLVRQGSTLFKKAPSMALLPPSPNASAPPPDLTDTSIQMSRRMSERSDSYRVEGADALSEVALLDEVTQTLVASAVQSPPGLVTDASANFVDGMADQYETTLEQEHEADVGALLEPTMVPGGVAGGLAPNDPARRVGETEAGGASSANAPQEPAHLEPVGSAATPATTSGMMRSHAEYKYLWHWAYSNVIALYRMHDTVGSRVRQIEDTMDAVHDSLDDMRAKVDGLDAVHSDLEHIKVSTTEVVEQVASLRIVSSQTEANTQHLQDQLRQLEGQVQEFVQRYLVNTLTSPSNTYVHSFTASRELPAPKPHTPRPVAPVVPVAAFEALQAYVATLEATTKTELQAITANLTTQAQVWEKQLGKLADDGRKNAADHKRQADDAMAHVNAVVGRLYEWVHFLGDALHVACCADNPADSAPYRHLVSTFRSKYSSLGAKLVVAKAQPLNPATDAAISAVCHHVDGLADVKDRDVDKYMGSGMAPLALLLDTLSQATSDDPAANSHRMALVRLVRETLVEAKGVACVALLFARFGAVHTKAAALATALDVIKTMSAKVEYVVNNTQMMIVEDDLNKVVARLSDEREQLRADVDTSVKQLFAVSSELEASLEREVTALASRLHTKIDRDEVGMAQQTMQGELERLAHDVVSHDEFVVLSERLKRKPDSNDIRAYVRQKISTLKLQQTEANTDAPLLGSVPVRCISCQNVVEAKAQPVVPRDDKPQRDVLPFTTSSVRHVQKQKLEAMLRAKGALKLNDYTIHRDKRRPSEVLIAEDPSIELVCATTRSTTVDVSKLQEALLALPEERWSEAYQTKHNVSLRRPFHDKVGVNKIISIFSDNHLEHVYLLPEWTHWQPLVLPIFEHLDIPLDRVVRCLFARMPPNTLIPPHHDNGPWVARTHRIHVPLVTFPEVEFKSGRDEATMQRYAFNVGTVVELNNAAKHSVFNGASGWGVHMIFDVLEQIAGHETDTLPTVTTLNAGQLCRQVRGRVELVTDVQQTSTEAATQVARELLAKLKTRLPKEHGDALGTGIRHFFIEQITAPEFASVVRRHCPDAMQGDVLEVLRSVDAVMADEAAAALRADESFGPSYCILGVQKCGTTSLFRHCKYLLSLQAPLEMFDPASMLLADSTPSYLLYGAPVALRMRQLLPSIRFIVMLRNPIERAYSQYHMTADPTGTPHQLEMRKVVQGKSFQDVIHQDLARLQAVQADPTSISKFQEYADALPQDHGSHSYLGRGLYALQLRIWLEHFPRSQFLILNVDNMDTPVSTQATLDDVCTFLRLPPFTLRDAARQNTREYPPMSDAVRDQLRAFYAPHNAALADLLPEFTFSWS</sequence>
<evidence type="ECO:0000256" key="3">
    <source>
        <dbReference type="PIRSR" id="PIRSR637359-2"/>
    </source>
</evidence>
<keyword evidence="2" id="KW-0808">Transferase</keyword>
<dbReference type="PANTHER" id="PTHR10605:SF56">
    <property type="entry name" value="BIFUNCTIONAL HEPARAN SULFATE N-DEACETYLASE_N-SULFOTRANSFERASE"/>
    <property type="match status" value="1"/>
</dbReference>
<comment type="similarity">
    <text evidence="1">Belongs to the aspartyl/asparaginyl beta-hydroxylase family.</text>
</comment>
<evidence type="ECO:0000256" key="1">
    <source>
        <dbReference type="ARBA" id="ARBA00007730"/>
    </source>
</evidence>
<dbReference type="Gene3D" id="3.40.50.300">
    <property type="entry name" value="P-loop containing nucleotide triphosphate hydrolases"/>
    <property type="match status" value="1"/>
</dbReference>
<proteinExistence type="inferred from homology"/>
<dbReference type="VEuPathDB" id="FungiDB:H257_01279"/>
<keyword evidence="4" id="KW-0175">Coiled coil</keyword>
<feature type="binding site" evidence="3">
    <location>
        <position position="1420"/>
    </location>
    <ligand>
        <name>3'-phosphoadenylyl sulfate</name>
        <dbReference type="ChEBI" id="CHEBI:58339"/>
    </ligand>
</feature>
<dbReference type="PANTHER" id="PTHR10605">
    <property type="entry name" value="HEPARAN SULFATE SULFOTRANSFERASE"/>
    <property type="match status" value="1"/>
</dbReference>
<dbReference type="Proteomes" id="UP000285712">
    <property type="component" value="Unassembled WGS sequence"/>
</dbReference>
<evidence type="ECO:0000313" key="7">
    <source>
        <dbReference type="EMBL" id="RHY90635.1"/>
    </source>
</evidence>
<dbReference type="SUPFAM" id="SSF51197">
    <property type="entry name" value="Clavaminate synthase-like"/>
    <property type="match status" value="1"/>
</dbReference>
<evidence type="ECO:0000313" key="8">
    <source>
        <dbReference type="Proteomes" id="UP000285712"/>
    </source>
</evidence>
<protein>
    <recommendedName>
        <fullName evidence="6">Aspartyl/asparaginy/proline hydroxylase domain-containing protein</fullName>
    </recommendedName>
</protein>
<accession>A0A3R7AWE5</accession>
<dbReference type="InterPro" id="IPR007803">
    <property type="entry name" value="Asp/Arg/Pro-Hydrxlase"/>
</dbReference>
<feature type="domain" description="Aspartyl/asparaginy/proline hydroxylase" evidence="6">
    <location>
        <begin position="1132"/>
        <end position="1222"/>
    </location>
</feature>
<feature type="region of interest" description="Disordered" evidence="5">
    <location>
        <begin position="388"/>
        <end position="432"/>
    </location>
</feature>
<comment type="caution">
    <text evidence="7">The sequence shown here is derived from an EMBL/GenBank/DDBJ whole genome shotgun (WGS) entry which is preliminary data.</text>
</comment>
<evidence type="ECO:0000256" key="4">
    <source>
        <dbReference type="SAM" id="Coils"/>
    </source>
</evidence>
<feature type="coiled-coil region" evidence="4">
    <location>
        <begin position="74"/>
        <end position="126"/>
    </location>
</feature>
<dbReference type="SUPFAM" id="SSF52540">
    <property type="entry name" value="P-loop containing nucleoside triphosphate hydrolases"/>
    <property type="match status" value="1"/>
</dbReference>
<dbReference type="VEuPathDB" id="FungiDB:H257_01280"/>
<dbReference type="InterPro" id="IPR027417">
    <property type="entry name" value="P-loop_NTPase"/>
</dbReference>
<feature type="coiled-coil region" evidence="4">
    <location>
        <begin position="834"/>
        <end position="861"/>
    </location>
</feature>